<dbReference type="InterPro" id="IPR051393">
    <property type="entry name" value="ABC_transporter_permease"/>
</dbReference>
<feature type="transmembrane region" description="Helical" evidence="7">
    <location>
        <begin position="98"/>
        <end position="122"/>
    </location>
</feature>
<evidence type="ECO:0000256" key="5">
    <source>
        <dbReference type="ARBA" id="ARBA00022989"/>
    </source>
</evidence>
<dbReference type="SUPFAM" id="SSF161098">
    <property type="entry name" value="MetI-like"/>
    <property type="match status" value="1"/>
</dbReference>
<dbReference type="Proteomes" id="UP000031829">
    <property type="component" value="Chromosome"/>
</dbReference>
<keyword evidence="2 7" id="KW-0813">Transport</keyword>
<protein>
    <submittedName>
        <fullName evidence="8">Binding--dependent transport system inner membrane component family protein</fullName>
    </submittedName>
</protein>
<name>A0A0B6AMY1_PRIM2</name>
<comment type="subcellular location">
    <subcellularLocation>
        <location evidence="1 7">Cell membrane</location>
        <topology evidence="1 7">Multi-pass membrane protein</topology>
    </subcellularLocation>
</comment>
<dbReference type="GeneID" id="93641285"/>
<dbReference type="PANTHER" id="PTHR30193">
    <property type="entry name" value="ABC TRANSPORTER PERMEASE PROTEIN"/>
    <property type="match status" value="1"/>
</dbReference>
<feature type="transmembrane region" description="Helical" evidence="7">
    <location>
        <begin position="255"/>
        <end position="275"/>
    </location>
</feature>
<dbReference type="PANTHER" id="PTHR30193:SF37">
    <property type="entry name" value="INNER MEMBRANE ABC TRANSPORTER PERMEASE PROTEIN YCJO"/>
    <property type="match status" value="1"/>
</dbReference>
<dbReference type="KEGG" id="bmeg:BG04_3223"/>
<evidence type="ECO:0000256" key="2">
    <source>
        <dbReference type="ARBA" id="ARBA00022448"/>
    </source>
</evidence>
<dbReference type="InterPro" id="IPR035906">
    <property type="entry name" value="MetI-like_sf"/>
</dbReference>
<feature type="transmembrane region" description="Helical" evidence="7">
    <location>
        <begin position="152"/>
        <end position="174"/>
    </location>
</feature>
<evidence type="ECO:0000256" key="4">
    <source>
        <dbReference type="ARBA" id="ARBA00022692"/>
    </source>
</evidence>
<feature type="transmembrane region" description="Helical" evidence="7">
    <location>
        <begin position="7"/>
        <end position="28"/>
    </location>
</feature>
<evidence type="ECO:0000256" key="6">
    <source>
        <dbReference type="ARBA" id="ARBA00023136"/>
    </source>
</evidence>
<evidence type="ECO:0000256" key="1">
    <source>
        <dbReference type="ARBA" id="ARBA00004651"/>
    </source>
</evidence>
<sequence length="284" mass="31749">MKTNKSLPYLFIAPALLLFALFTIYPIFSSFVLSFQSMEGGKYVFTGLSNYTRLLGDDIFWKALGNTGIILIVQVPVMILLALVLANALNSQLLRLKGFFRVSFFLPAVTSLVAYSILFSIILQDEGIMNTILGFFGIDAIRWLGDPFWAKVSIIVAMTWRWTGYNMVIFLAALQSLSHEVYEAADLDGANRIQKFFHVTVPQLKPVILFATILSTIGTLQLFDEPFNLTKGGPADSTMTLGLYIYQNGFKYFDFGYASAIAYVVVLLVGILTFFQFKFTGDKS</sequence>
<dbReference type="AlphaFoldDB" id="A0A0B6AMY1"/>
<dbReference type="SUPFAM" id="SSF160964">
    <property type="entry name" value="MalF N-terminal region-like"/>
    <property type="match status" value="1"/>
</dbReference>
<dbReference type="GO" id="GO:0055085">
    <property type="term" value="P:transmembrane transport"/>
    <property type="evidence" value="ECO:0007669"/>
    <property type="project" value="InterPro"/>
</dbReference>
<keyword evidence="6 7" id="KW-0472">Membrane</keyword>
<dbReference type="RefSeq" id="WP_034654040.1">
    <property type="nucleotide sequence ID" value="NZ_BCVB01000007.1"/>
</dbReference>
<dbReference type="PROSITE" id="PS50928">
    <property type="entry name" value="ABC_TM1"/>
    <property type="match status" value="1"/>
</dbReference>
<gene>
    <name evidence="8" type="ORF">BG04_3223</name>
</gene>
<keyword evidence="5 7" id="KW-1133">Transmembrane helix</keyword>
<dbReference type="GO" id="GO:0005886">
    <property type="term" value="C:plasma membrane"/>
    <property type="evidence" value="ECO:0007669"/>
    <property type="project" value="UniProtKB-SubCell"/>
</dbReference>
<evidence type="ECO:0000256" key="7">
    <source>
        <dbReference type="RuleBase" id="RU363032"/>
    </source>
</evidence>
<keyword evidence="4 7" id="KW-0812">Transmembrane</keyword>
<keyword evidence="3" id="KW-1003">Cell membrane</keyword>
<dbReference type="InterPro" id="IPR000515">
    <property type="entry name" value="MetI-like"/>
</dbReference>
<dbReference type="EMBL" id="CP009920">
    <property type="protein sequence ID" value="AJI24866.1"/>
    <property type="molecule type" value="Genomic_DNA"/>
</dbReference>
<evidence type="ECO:0000313" key="9">
    <source>
        <dbReference type="Proteomes" id="UP000031829"/>
    </source>
</evidence>
<dbReference type="Pfam" id="PF00528">
    <property type="entry name" value="BPD_transp_1"/>
    <property type="match status" value="1"/>
</dbReference>
<proteinExistence type="inferred from homology"/>
<accession>A0A0B6AMY1</accession>
<evidence type="ECO:0000313" key="8">
    <source>
        <dbReference type="EMBL" id="AJI24866.1"/>
    </source>
</evidence>
<organism evidence="8 9">
    <name type="scientific">Priestia megaterium (strain ATCC 14581 / DSM 32 / CCUG 1817 / JCM 2506 / NBRC 15308 / NCIMB 9376 / NCTC 10342 / NRRL B-14308 / VKM B-512 / Ford 19)</name>
    <name type="common">Bacillus megaterium</name>
    <dbReference type="NCBI Taxonomy" id="1348623"/>
    <lineage>
        <taxon>Bacteria</taxon>
        <taxon>Bacillati</taxon>
        <taxon>Bacillota</taxon>
        <taxon>Bacilli</taxon>
        <taxon>Bacillales</taxon>
        <taxon>Bacillaceae</taxon>
        <taxon>Priestia</taxon>
    </lineage>
</organism>
<dbReference type="Gene3D" id="1.10.3720.10">
    <property type="entry name" value="MetI-like"/>
    <property type="match status" value="1"/>
</dbReference>
<dbReference type="CDD" id="cd06261">
    <property type="entry name" value="TM_PBP2"/>
    <property type="match status" value="1"/>
</dbReference>
<feature type="transmembrane region" description="Helical" evidence="7">
    <location>
        <begin position="59"/>
        <end position="86"/>
    </location>
</feature>
<dbReference type="HOGENOM" id="CLU_016047_0_2_9"/>
<comment type="similarity">
    <text evidence="7">Belongs to the binding-protein-dependent transport system permease family.</text>
</comment>
<evidence type="ECO:0000256" key="3">
    <source>
        <dbReference type="ARBA" id="ARBA00022475"/>
    </source>
</evidence>
<reference evidence="8 9" key="1">
    <citation type="journal article" date="2015" name="Genome Announc.">
        <title>Complete genome sequences for 35 biothreat assay-relevant bacillus species.</title>
        <authorList>
            <person name="Johnson S.L."/>
            <person name="Daligault H.E."/>
            <person name="Davenport K.W."/>
            <person name="Jaissle J."/>
            <person name="Frey K.G."/>
            <person name="Ladner J.T."/>
            <person name="Broomall S.M."/>
            <person name="Bishop-Lilly K.A."/>
            <person name="Bruce D.C."/>
            <person name="Gibbons H.S."/>
            <person name="Coyne S.R."/>
            <person name="Lo C.C."/>
            <person name="Meincke L."/>
            <person name="Munk A.C."/>
            <person name="Koroleva G.I."/>
            <person name="Rosenzweig C.N."/>
            <person name="Palacios G.F."/>
            <person name="Redden C.L."/>
            <person name="Minogue T.D."/>
            <person name="Chain P.S."/>
        </authorList>
    </citation>
    <scope>NUCLEOTIDE SEQUENCE [LARGE SCALE GENOMIC DNA]</scope>
    <source>
        <strain evidence="9">ATCC 14581 / DSM 32 / JCM 2506 / NBRC 15308 / NCIMB 9376 / NCTC 10342 / NRRL B-14308 / VKM B-512</strain>
    </source>
</reference>